<evidence type="ECO:0000256" key="1">
    <source>
        <dbReference type="SAM" id="Phobius"/>
    </source>
</evidence>
<organism evidence="2 3">
    <name type="scientific">Glonium stellatum</name>
    <dbReference type="NCBI Taxonomy" id="574774"/>
    <lineage>
        <taxon>Eukaryota</taxon>
        <taxon>Fungi</taxon>
        <taxon>Dikarya</taxon>
        <taxon>Ascomycota</taxon>
        <taxon>Pezizomycotina</taxon>
        <taxon>Dothideomycetes</taxon>
        <taxon>Pleosporomycetidae</taxon>
        <taxon>Gloniales</taxon>
        <taxon>Gloniaceae</taxon>
        <taxon>Glonium</taxon>
    </lineage>
</organism>
<dbReference type="AlphaFoldDB" id="A0A8E2FD37"/>
<dbReference type="Proteomes" id="UP000250140">
    <property type="component" value="Unassembled WGS sequence"/>
</dbReference>
<dbReference type="EMBL" id="KV748532">
    <property type="protein sequence ID" value="OCL14781.1"/>
    <property type="molecule type" value="Genomic_DNA"/>
</dbReference>
<accession>A0A8E2FD37</accession>
<sequence length="172" mass="19701">MIMHGWRKRWFRLLRAMGVNYFAAKHFLFHLSLHWASRYQMDGCNYKSGLKAASIVFYAIITSSLLRCLVMQTSSQQPKTCQITEHRYEEYRNLVPLPFAIRHSIFQRPGYQPCGYNALNANIYSLDAFPCSSISAPVTSTVIAAVVFKRSLYALGSARNASSPEKYLRKSM</sequence>
<proteinExistence type="predicted"/>
<keyword evidence="1" id="KW-0812">Transmembrane</keyword>
<gene>
    <name evidence="2" type="ORF">AOQ84DRAFT_218458</name>
</gene>
<reference evidence="2 3" key="1">
    <citation type="journal article" date="2016" name="Nat. Commun.">
        <title>Ectomycorrhizal ecology is imprinted in the genome of the dominant symbiotic fungus Cenococcum geophilum.</title>
        <authorList>
            <consortium name="DOE Joint Genome Institute"/>
            <person name="Peter M."/>
            <person name="Kohler A."/>
            <person name="Ohm R.A."/>
            <person name="Kuo A."/>
            <person name="Krutzmann J."/>
            <person name="Morin E."/>
            <person name="Arend M."/>
            <person name="Barry K.W."/>
            <person name="Binder M."/>
            <person name="Choi C."/>
            <person name="Clum A."/>
            <person name="Copeland A."/>
            <person name="Grisel N."/>
            <person name="Haridas S."/>
            <person name="Kipfer T."/>
            <person name="LaButti K."/>
            <person name="Lindquist E."/>
            <person name="Lipzen A."/>
            <person name="Maire R."/>
            <person name="Meier B."/>
            <person name="Mihaltcheva S."/>
            <person name="Molinier V."/>
            <person name="Murat C."/>
            <person name="Poggeler S."/>
            <person name="Quandt C.A."/>
            <person name="Sperisen C."/>
            <person name="Tritt A."/>
            <person name="Tisserant E."/>
            <person name="Crous P.W."/>
            <person name="Henrissat B."/>
            <person name="Nehls U."/>
            <person name="Egli S."/>
            <person name="Spatafora J.W."/>
            <person name="Grigoriev I.V."/>
            <person name="Martin F.M."/>
        </authorList>
    </citation>
    <scope>NUCLEOTIDE SEQUENCE [LARGE SCALE GENOMIC DNA]</scope>
    <source>
        <strain evidence="2 3">CBS 207.34</strain>
    </source>
</reference>
<feature type="transmembrane region" description="Helical" evidence="1">
    <location>
        <begin position="12"/>
        <end position="32"/>
    </location>
</feature>
<keyword evidence="3" id="KW-1185">Reference proteome</keyword>
<name>A0A8E2FD37_9PEZI</name>
<keyword evidence="1" id="KW-0472">Membrane</keyword>
<evidence type="ECO:0000313" key="2">
    <source>
        <dbReference type="EMBL" id="OCL14781.1"/>
    </source>
</evidence>
<evidence type="ECO:0000313" key="3">
    <source>
        <dbReference type="Proteomes" id="UP000250140"/>
    </source>
</evidence>
<protein>
    <submittedName>
        <fullName evidence="2">Uncharacterized protein</fullName>
    </submittedName>
</protein>
<feature type="transmembrane region" description="Helical" evidence="1">
    <location>
        <begin position="52"/>
        <end position="70"/>
    </location>
</feature>
<keyword evidence="1" id="KW-1133">Transmembrane helix</keyword>